<accession>A0A9P7H462</accession>
<reference evidence="3" key="1">
    <citation type="submission" date="2021-04" db="EMBL/GenBank/DDBJ databases">
        <title>Draft genome of Fusarium avenaceum strain F156N33, isolated from an atmospheric sample in Virginia.</title>
        <authorList>
            <person name="Yang S."/>
            <person name="Vinatzer B.A."/>
            <person name="Coleman J."/>
        </authorList>
    </citation>
    <scope>NUCLEOTIDE SEQUENCE</scope>
    <source>
        <strain evidence="3">F156N33</strain>
    </source>
</reference>
<dbReference type="PROSITE" id="PS50011">
    <property type="entry name" value="PROTEIN_KINASE_DOM"/>
    <property type="match status" value="1"/>
</dbReference>
<feature type="compositionally biased region" description="Polar residues" evidence="1">
    <location>
        <begin position="1"/>
        <end position="13"/>
    </location>
</feature>
<dbReference type="AlphaFoldDB" id="A0A9P7H462"/>
<sequence length="714" mass="81158">MAQSVNPMDNHSTPCMPGPPAVQDHVANSMADYPMSATDPITSVQSRRLIGDMIRQSLMPQFSSDQSRQFLPQDEMERIMSFERIKAILTEAGVDKIDVEQDICGKGKTQKRIKILTILSLMEQPQYIKDFLKHGVFDDQLPIRSAAELFSDWRLPDADNFYNRQYVVLAPVLDFTTMDHKSFPPGTPMPFLIPLEWNSEGRHGQVCKVKIHDQHQNWGHRFASKTRDSCYALKRFHMEANGNFEGERQALVRFSGPKGKHDNLIELLLSYGIDDNQYLIFPWADGDLKEYWSRTQNDPTSLQHAQRLIGQCLGLAKGLCQVHHYHNSSRLHNAGAKALFTRNRNRGRHGDIKPKNILYFADENGGPERLVIADFTLMRFHSDATTSITYANQVGFSSTYRPPEVDKRTGPIVSQKYDIWTLGCVYLEFITWHLLGCDAVYRRSFRTADEKEFESFSTVRLTDDDKRHGMEEDKFFNSTRSGQVVKPSVKRWIKFLYWHPHCSPAIQAFLDLVKVHMLLPNPTKRYAIDDVRRKLEKINADCESLDNYAIPCERRRWLYVGRNMSPPLFSEKSMYGTISGGLFMTCDTLLGGLPNSDQGVIENAFKESPKDIIPGLEYEGRSPRGRSKSQCLPISQNSTSRQESSSAKVTGENSNSNDLQIAERWGDNDGLGEPCVKGGRNASGKNESHTNFSFVIFGLGDSRAEQEVLTKCIN</sequence>
<dbReference type="Gene3D" id="1.10.510.10">
    <property type="entry name" value="Transferase(Phosphotransferase) domain 1"/>
    <property type="match status" value="1"/>
</dbReference>
<comment type="caution">
    <text evidence="3">The sequence shown here is derived from an EMBL/GenBank/DDBJ whole genome shotgun (WGS) entry which is preliminary data.</text>
</comment>
<feature type="region of interest" description="Disordered" evidence="1">
    <location>
        <begin position="1"/>
        <end position="20"/>
    </location>
</feature>
<name>A0A9P7H462_9HYPO</name>
<evidence type="ECO:0000256" key="1">
    <source>
        <dbReference type="SAM" id="MobiDB-lite"/>
    </source>
</evidence>
<gene>
    <name evidence="3" type="ORF">KAF25_004970</name>
</gene>
<keyword evidence="4" id="KW-1185">Reference proteome</keyword>
<dbReference type="GO" id="GO:0004674">
    <property type="term" value="F:protein serine/threonine kinase activity"/>
    <property type="evidence" value="ECO:0007669"/>
    <property type="project" value="TreeGrafter"/>
</dbReference>
<dbReference type="PANTHER" id="PTHR24359">
    <property type="entry name" value="SERINE/THREONINE-PROTEIN KINASE SBK1"/>
    <property type="match status" value="1"/>
</dbReference>
<dbReference type="Pfam" id="PF00069">
    <property type="entry name" value="Pkinase"/>
    <property type="match status" value="1"/>
</dbReference>
<dbReference type="InterPro" id="IPR011009">
    <property type="entry name" value="Kinase-like_dom_sf"/>
</dbReference>
<dbReference type="Proteomes" id="UP000782241">
    <property type="component" value="Unassembled WGS sequence"/>
</dbReference>
<feature type="compositionally biased region" description="Low complexity" evidence="1">
    <location>
        <begin position="635"/>
        <end position="646"/>
    </location>
</feature>
<feature type="region of interest" description="Disordered" evidence="1">
    <location>
        <begin position="612"/>
        <end position="685"/>
    </location>
</feature>
<dbReference type="PANTHER" id="PTHR24359:SF37">
    <property type="entry name" value="PROTEIN KINASE DOMAIN-CONTAINING PROTEIN"/>
    <property type="match status" value="1"/>
</dbReference>
<protein>
    <recommendedName>
        <fullName evidence="2">Protein kinase domain-containing protein</fullName>
    </recommendedName>
</protein>
<organism evidence="3 4">
    <name type="scientific">Fusarium avenaceum</name>
    <dbReference type="NCBI Taxonomy" id="40199"/>
    <lineage>
        <taxon>Eukaryota</taxon>
        <taxon>Fungi</taxon>
        <taxon>Dikarya</taxon>
        <taxon>Ascomycota</taxon>
        <taxon>Pezizomycotina</taxon>
        <taxon>Sordariomycetes</taxon>
        <taxon>Hypocreomycetidae</taxon>
        <taxon>Hypocreales</taxon>
        <taxon>Nectriaceae</taxon>
        <taxon>Fusarium</taxon>
        <taxon>Fusarium tricinctum species complex</taxon>
    </lineage>
</organism>
<dbReference type="SUPFAM" id="SSF56112">
    <property type="entry name" value="Protein kinase-like (PK-like)"/>
    <property type="match status" value="1"/>
</dbReference>
<dbReference type="GO" id="GO:0005524">
    <property type="term" value="F:ATP binding"/>
    <property type="evidence" value="ECO:0007669"/>
    <property type="project" value="InterPro"/>
</dbReference>
<feature type="domain" description="Protein kinase" evidence="2">
    <location>
        <begin position="192"/>
        <end position="538"/>
    </location>
</feature>
<evidence type="ECO:0000313" key="3">
    <source>
        <dbReference type="EMBL" id="KAG5662552.1"/>
    </source>
</evidence>
<dbReference type="InterPro" id="IPR000719">
    <property type="entry name" value="Prot_kinase_dom"/>
</dbReference>
<evidence type="ECO:0000259" key="2">
    <source>
        <dbReference type="PROSITE" id="PS50011"/>
    </source>
</evidence>
<feature type="compositionally biased region" description="Polar residues" evidence="1">
    <location>
        <begin position="647"/>
        <end position="659"/>
    </location>
</feature>
<proteinExistence type="predicted"/>
<evidence type="ECO:0000313" key="4">
    <source>
        <dbReference type="Proteomes" id="UP000782241"/>
    </source>
</evidence>
<dbReference type="SMART" id="SM00220">
    <property type="entry name" value="S_TKc"/>
    <property type="match status" value="1"/>
</dbReference>
<dbReference type="EMBL" id="JAGPUO010000005">
    <property type="protein sequence ID" value="KAG5662552.1"/>
    <property type="molecule type" value="Genomic_DNA"/>
</dbReference>